<dbReference type="KEGG" id="ntr:B0W44_07935"/>
<proteinExistence type="predicted"/>
<dbReference type="Proteomes" id="UP000188603">
    <property type="component" value="Chromosome"/>
</dbReference>
<dbReference type="EMBL" id="CP019699">
    <property type="protein sequence ID" value="AQS55733.1"/>
    <property type="molecule type" value="Genomic_DNA"/>
</dbReference>
<protein>
    <recommendedName>
        <fullName evidence="4">C-type cytochrome biogenesis protein CcmI</fullName>
    </recommendedName>
</protein>
<dbReference type="AlphaFoldDB" id="A0A1U9K6U4"/>
<evidence type="ECO:0000256" key="1">
    <source>
        <dbReference type="SAM" id="Phobius"/>
    </source>
</evidence>
<keyword evidence="1" id="KW-1133">Transmembrane helix</keyword>
<feature type="transmembrane region" description="Helical" evidence="1">
    <location>
        <begin position="6"/>
        <end position="25"/>
    </location>
</feature>
<keyword evidence="1" id="KW-0472">Membrane</keyword>
<keyword evidence="3" id="KW-1185">Reference proteome</keyword>
<reference evidence="2 3" key="1">
    <citation type="journal article" date="2015" name="Int. J. Syst. Evol. Microbiol.">
        <title>Novibacillus thermophilus gen. nov., sp. nov., a Gram-staining-negative and moderately thermophilic member of the family Thermoactinomycetaceae.</title>
        <authorList>
            <person name="Yang G."/>
            <person name="Chen J."/>
            <person name="Zhou S."/>
        </authorList>
    </citation>
    <scope>NUCLEOTIDE SEQUENCE [LARGE SCALE GENOMIC DNA]</scope>
    <source>
        <strain evidence="2 3">SG-1</strain>
    </source>
</reference>
<evidence type="ECO:0000313" key="2">
    <source>
        <dbReference type="EMBL" id="AQS55733.1"/>
    </source>
</evidence>
<evidence type="ECO:0000313" key="3">
    <source>
        <dbReference type="Proteomes" id="UP000188603"/>
    </source>
</evidence>
<organism evidence="2 3">
    <name type="scientific">Novibacillus thermophilus</name>
    <dbReference type="NCBI Taxonomy" id="1471761"/>
    <lineage>
        <taxon>Bacteria</taxon>
        <taxon>Bacillati</taxon>
        <taxon>Bacillota</taxon>
        <taxon>Bacilli</taxon>
        <taxon>Bacillales</taxon>
        <taxon>Thermoactinomycetaceae</taxon>
        <taxon>Novibacillus</taxon>
    </lineage>
</organism>
<sequence length="114" mass="13196">MSTSMLIIVGMAICVLAVILYPLFIDTGRQKGDFIEKSDWEQRKEEVFLQLSDLEYDYQMGKLSQHDYETTKAELTAVAVRYTREEETDLDNVSQSVDQEIEHYLSARGVQNEH</sequence>
<evidence type="ECO:0008006" key="4">
    <source>
        <dbReference type="Google" id="ProtNLM"/>
    </source>
</evidence>
<gene>
    <name evidence="2" type="ORF">B0W44_07935</name>
</gene>
<accession>A0A1U9K6U4</accession>
<name>A0A1U9K6U4_9BACL</name>
<keyword evidence="1" id="KW-0812">Transmembrane</keyword>
<dbReference type="STRING" id="1471761.B0W44_07935"/>